<sequence length="71" mass="7899">DSWTETGDKDRDLNSANDERIYSGHSSPQKQVRSQQPPPSAGTLDSYNDNAFHRKPPSATVNGQDDDFFDS</sequence>
<dbReference type="AlphaFoldDB" id="A0AA88XXK3"/>
<organism evidence="2 3">
    <name type="scientific">Pinctada imbricata</name>
    <name type="common">Atlantic pearl-oyster</name>
    <name type="synonym">Pinctada martensii</name>
    <dbReference type="NCBI Taxonomy" id="66713"/>
    <lineage>
        <taxon>Eukaryota</taxon>
        <taxon>Metazoa</taxon>
        <taxon>Spiralia</taxon>
        <taxon>Lophotrochozoa</taxon>
        <taxon>Mollusca</taxon>
        <taxon>Bivalvia</taxon>
        <taxon>Autobranchia</taxon>
        <taxon>Pteriomorphia</taxon>
        <taxon>Pterioida</taxon>
        <taxon>Pterioidea</taxon>
        <taxon>Pteriidae</taxon>
        <taxon>Pinctada</taxon>
    </lineage>
</organism>
<feature type="non-terminal residue" evidence="2">
    <location>
        <position position="1"/>
    </location>
</feature>
<evidence type="ECO:0000313" key="2">
    <source>
        <dbReference type="EMBL" id="KAK3093767.1"/>
    </source>
</evidence>
<dbReference type="Proteomes" id="UP001186944">
    <property type="component" value="Unassembled WGS sequence"/>
</dbReference>
<feature type="compositionally biased region" description="Polar residues" evidence="1">
    <location>
        <begin position="24"/>
        <end position="35"/>
    </location>
</feature>
<gene>
    <name evidence="2" type="ORF">FSP39_019987</name>
</gene>
<name>A0AA88XXK3_PINIB</name>
<comment type="caution">
    <text evidence="2">The sequence shown here is derived from an EMBL/GenBank/DDBJ whole genome shotgun (WGS) entry which is preliminary data.</text>
</comment>
<evidence type="ECO:0000256" key="1">
    <source>
        <dbReference type="SAM" id="MobiDB-lite"/>
    </source>
</evidence>
<accession>A0AA88XXK3</accession>
<keyword evidence="3" id="KW-1185">Reference proteome</keyword>
<evidence type="ECO:0000313" key="3">
    <source>
        <dbReference type="Proteomes" id="UP001186944"/>
    </source>
</evidence>
<feature type="region of interest" description="Disordered" evidence="1">
    <location>
        <begin position="1"/>
        <end position="71"/>
    </location>
</feature>
<dbReference type="EMBL" id="VSWD01000009">
    <property type="protein sequence ID" value="KAK3093767.1"/>
    <property type="molecule type" value="Genomic_DNA"/>
</dbReference>
<reference evidence="2" key="1">
    <citation type="submission" date="2019-08" db="EMBL/GenBank/DDBJ databases">
        <title>The improved chromosome-level genome for the pearl oyster Pinctada fucata martensii using PacBio sequencing and Hi-C.</title>
        <authorList>
            <person name="Zheng Z."/>
        </authorList>
    </citation>
    <scope>NUCLEOTIDE SEQUENCE</scope>
    <source>
        <strain evidence="2">ZZ-2019</strain>
        <tissue evidence="2">Adductor muscle</tissue>
    </source>
</reference>
<feature type="compositionally biased region" description="Basic and acidic residues" evidence="1">
    <location>
        <begin position="1"/>
        <end position="22"/>
    </location>
</feature>
<proteinExistence type="predicted"/>
<protein>
    <submittedName>
        <fullName evidence="2">Uncharacterized protein</fullName>
    </submittedName>
</protein>